<dbReference type="Pfam" id="PF07729">
    <property type="entry name" value="FCD"/>
    <property type="match status" value="1"/>
</dbReference>
<dbReference type="PROSITE" id="PS50949">
    <property type="entry name" value="HTH_GNTR"/>
    <property type="match status" value="1"/>
</dbReference>
<dbReference type="InterPro" id="IPR000524">
    <property type="entry name" value="Tscrpt_reg_HTH_GntR"/>
</dbReference>
<reference evidence="4 5" key="1">
    <citation type="submission" date="2019-04" db="EMBL/GenBank/DDBJ databases">
        <title>Vagococcus sp. nov., isolated from faeces of yaks (Bos grunniens).</title>
        <authorList>
            <person name="Ge Y."/>
        </authorList>
    </citation>
    <scope>NUCLEOTIDE SEQUENCE [LARGE SCALE GENOMIC DNA]</scope>
    <source>
        <strain evidence="4 5">MN-17</strain>
    </source>
</reference>
<evidence type="ECO:0000256" key="2">
    <source>
        <dbReference type="ARBA" id="ARBA00023125"/>
    </source>
</evidence>
<organism evidence="4 5">
    <name type="scientific">Vagococcus zengguangii</name>
    <dbReference type="NCBI Taxonomy" id="2571750"/>
    <lineage>
        <taxon>Bacteria</taxon>
        <taxon>Bacillati</taxon>
        <taxon>Bacillota</taxon>
        <taxon>Bacilli</taxon>
        <taxon>Lactobacillales</taxon>
        <taxon>Enterococcaceae</taxon>
        <taxon>Vagococcus</taxon>
    </lineage>
</organism>
<keyword evidence="3" id="KW-0804">Transcription</keyword>
<dbReference type="GO" id="GO:0003677">
    <property type="term" value="F:DNA binding"/>
    <property type="evidence" value="ECO:0007669"/>
    <property type="project" value="UniProtKB-KW"/>
</dbReference>
<name>A0A4D7CSE4_9ENTE</name>
<dbReference type="Gene3D" id="1.10.10.10">
    <property type="entry name" value="Winged helix-like DNA-binding domain superfamily/Winged helix DNA-binding domain"/>
    <property type="match status" value="1"/>
</dbReference>
<dbReference type="PANTHER" id="PTHR43537:SF5">
    <property type="entry name" value="UXU OPERON TRANSCRIPTIONAL REGULATOR"/>
    <property type="match status" value="1"/>
</dbReference>
<accession>A0A4D7CSE4</accession>
<dbReference type="RefSeq" id="WP_136952428.1">
    <property type="nucleotide sequence ID" value="NZ_CP039712.1"/>
</dbReference>
<dbReference type="InterPro" id="IPR008920">
    <property type="entry name" value="TF_FadR/GntR_C"/>
</dbReference>
<dbReference type="SMART" id="SM00345">
    <property type="entry name" value="HTH_GNTR"/>
    <property type="match status" value="1"/>
</dbReference>
<dbReference type="InterPro" id="IPR036388">
    <property type="entry name" value="WH-like_DNA-bd_sf"/>
</dbReference>
<evidence type="ECO:0000313" key="5">
    <source>
        <dbReference type="Proteomes" id="UP000298615"/>
    </source>
</evidence>
<gene>
    <name evidence="4" type="ORF">FA707_00730</name>
</gene>
<dbReference type="InterPro" id="IPR036390">
    <property type="entry name" value="WH_DNA-bd_sf"/>
</dbReference>
<proteinExistence type="predicted"/>
<dbReference type="InterPro" id="IPR011711">
    <property type="entry name" value="GntR_C"/>
</dbReference>
<dbReference type="AlphaFoldDB" id="A0A4D7CSE4"/>
<dbReference type="Gene3D" id="1.20.120.530">
    <property type="entry name" value="GntR ligand-binding domain-like"/>
    <property type="match status" value="1"/>
</dbReference>
<dbReference type="Pfam" id="PF00392">
    <property type="entry name" value="GntR"/>
    <property type="match status" value="1"/>
</dbReference>
<dbReference type="PRINTS" id="PR00035">
    <property type="entry name" value="HTHGNTR"/>
</dbReference>
<sequence length="232" mass="27022">MNELIDVVNRHLDFSESAPLKTIVYHAFRKTIILGQIPAGSRINEKEFSAQLNISRTPIRYALEKLADEGLVVRIKGVGIIVKGISIKDAYEIYDIRKALDVLATITAAKLMTPTDFKNLKALLDETERLNNENDIPAVLEKFTEFNEFILRKSQMLRLESIVLKLREYLMYFRDISISDKPRRDKALYEHFLIYKGMLNQDEEQIRLIIEEHLDYSLHFIIKEMEGVLYSK</sequence>
<keyword evidence="2" id="KW-0238">DNA-binding</keyword>
<dbReference type="EMBL" id="CP039712">
    <property type="protein sequence ID" value="QCI85582.1"/>
    <property type="molecule type" value="Genomic_DNA"/>
</dbReference>
<keyword evidence="1" id="KW-0805">Transcription regulation</keyword>
<dbReference type="Proteomes" id="UP000298615">
    <property type="component" value="Chromosome"/>
</dbReference>
<dbReference type="SUPFAM" id="SSF46785">
    <property type="entry name" value="Winged helix' DNA-binding domain"/>
    <property type="match status" value="1"/>
</dbReference>
<evidence type="ECO:0000256" key="1">
    <source>
        <dbReference type="ARBA" id="ARBA00023015"/>
    </source>
</evidence>
<dbReference type="PANTHER" id="PTHR43537">
    <property type="entry name" value="TRANSCRIPTIONAL REGULATOR, GNTR FAMILY"/>
    <property type="match status" value="1"/>
</dbReference>
<dbReference type="CDD" id="cd07377">
    <property type="entry name" value="WHTH_GntR"/>
    <property type="match status" value="1"/>
</dbReference>
<keyword evidence="5" id="KW-1185">Reference proteome</keyword>
<evidence type="ECO:0000313" key="4">
    <source>
        <dbReference type="EMBL" id="QCI85582.1"/>
    </source>
</evidence>
<dbReference type="GO" id="GO:0003700">
    <property type="term" value="F:DNA-binding transcription factor activity"/>
    <property type="evidence" value="ECO:0007669"/>
    <property type="project" value="InterPro"/>
</dbReference>
<dbReference type="SMART" id="SM00895">
    <property type="entry name" value="FCD"/>
    <property type="match status" value="1"/>
</dbReference>
<dbReference type="KEGG" id="vao:FA707_00730"/>
<dbReference type="OrthoDB" id="9781630at2"/>
<protein>
    <submittedName>
        <fullName evidence="4">GntR family transcriptional regulator</fullName>
    </submittedName>
</protein>
<evidence type="ECO:0000256" key="3">
    <source>
        <dbReference type="ARBA" id="ARBA00023163"/>
    </source>
</evidence>
<dbReference type="SUPFAM" id="SSF48008">
    <property type="entry name" value="GntR ligand-binding domain-like"/>
    <property type="match status" value="1"/>
</dbReference>